<feature type="transmembrane region" description="Helical" evidence="1">
    <location>
        <begin position="309"/>
        <end position="331"/>
    </location>
</feature>
<reference evidence="3 4" key="1">
    <citation type="submission" date="2019-12" db="EMBL/GenBank/DDBJ databases">
        <authorList>
            <person name="Reyes-Prieto M."/>
        </authorList>
    </citation>
    <scope>NUCLEOTIDE SEQUENCE [LARGE SCALE GENOMIC DNA]</scope>
    <source>
        <strain evidence="3">HF14-78462</strain>
    </source>
</reference>
<feature type="transmembrane region" description="Helical" evidence="1">
    <location>
        <begin position="337"/>
        <end position="361"/>
    </location>
</feature>
<keyword evidence="1" id="KW-0812">Transmembrane</keyword>
<dbReference type="AlphaFoldDB" id="A0A5S9P8Q8"/>
<feature type="transmembrane region" description="Helical" evidence="1">
    <location>
        <begin position="62"/>
        <end position="89"/>
    </location>
</feature>
<feature type="transmembrane region" description="Helical" evidence="1">
    <location>
        <begin position="199"/>
        <end position="225"/>
    </location>
</feature>
<accession>A0A5S9P8Q8</accession>
<evidence type="ECO:0000259" key="2">
    <source>
        <dbReference type="Pfam" id="PF01757"/>
    </source>
</evidence>
<dbReference type="EMBL" id="CACSAS010000001">
    <property type="protein sequence ID" value="CAA0099870.1"/>
    <property type="molecule type" value="Genomic_DNA"/>
</dbReference>
<name>A0A5S9P8Q8_9HYPH</name>
<keyword evidence="1" id="KW-0472">Membrane</keyword>
<feature type="transmembrane region" description="Helical" evidence="1">
    <location>
        <begin position="278"/>
        <end position="297"/>
    </location>
</feature>
<proteinExistence type="predicted"/>
<evidence type="ECO:0000313" key="4">
    <source>
        <dbReference type="Proteomes" id="UP000433050"/>
    </source>
</evidence>
<feature type="domain" description="Acyltransferase 3" evidence="2">
    <location>
        <begin position="20"/>
        <end position="351"/>
    </location>
</feature>
<evidence type="ECO:0000256" key="1">
    <source>
        <dbReference type="SAM" id="Phobius"/>
    </source>
</evidence>
<dbReference type="RefSeq" id="WP_159599152.1">
    <property type="nucleotide sequence ID" value="NZ_CACSAS010000001.1"/>
</dbReference>
<dbReference type="PANTHER" id="PTHR23028">
    <property type="entry name" value="ACETYLTRANSFERASE"/>
    <property type="match status" value="1"/>
</dbReference>
<dbReference type="Pfam" id="PF01757">
    <property type="entry name" value="Acyl_transf_3"/>
    <property type="match status" value="1"/>
</dbReference>
<dbReference type="GO" id="GO:0016747">
    <property type="term" value="F:acyltransferase activity, transferring groups other than amino-acyl groups"/>
    <property type="evidence" value="ECO:0007669"/>
    <property type="project" value="InterPro"/>
</dbReference>
<feature type="transmembrane region" description="Helical" evidence="1">
    <location>
        <begin position="24"/>
        <end position="42"/>
    </location>
</feature>
<organism evidence="3 4">
    <name type="scientific">Starkeya nomas</name>
    <dbReference type="NCBI Taxonomy" id="2666134"/>
    <lineage>
        <taxon>Bacteria</taxon>
        <taxon>Pseudomonadati</taxon>
        <taxon>Pseudomonadota</taxon>
        <taxon>Alphaproteobacteria</taxon>
        <taxon>Hyphomicrobiales</taxon>
        <taxon>Xanthobacteraceae</taxon>
        <taxon>Starkeya</taxon>
    </lineage>
</organism>
<dbReference type="InterPro" id="IPR050879">
    <property type="entry name" value="Acyltransferase_3"/>
</dbReference>
<dbReference type="InterPro" id="IPR002656">
    <property type="entry name" value="Acyl_transf_3_dom"/>
</dbReference>
<protein>
    <recommendedName>
        <fullName evidence="2">Acyltransferase 3 domain-containing protein</fullName>
    </recommendedName>
</protein>
<sequence>MPQPAALLPQAPAAPGRVTCLDGLRGVAACAVVAFHFFYAFTPGRFADKARTSFSLFDTPLAVFWNGHFAVAVFFVLSGFVLAASAPTGPRAAPLAIGLRYLRLGVPALASSILAWAWLTGFPDAARDAQAISASPWFRWTYQPPIPPLGQAIWEGAVGVFLNGTTRFNNPLWTMQAEFLGSILIYGSYAVLKGRARPLAMAAGLVGFAALGLFYLSAFCGGALVHEARGRLRDHATGGTAAGIAGLVLGATMPGHAGGDGLLPTLASWLGADGARQAGAILTLIAVLITPPVRRFFETAPLQRLGELSFPIYLVHVPLIVAPASAIFAAFAPLSPVALAGLFIATGLATLALGQLFLVTVERPLLAALRAVRKRGRARRLAAS</sequence>
<dbReference type="PANTHER" id="PTHR23028:SF134">
    <property type="entry name" value="PUTATIVE (AFU_ORTHOLOGUE AFUA_4G08520)-RELATED"/>
    <property type="match status" value="1"/>
</dbReference>
<dbReference type="Proteomes" id="UP000433050">
    <property type="component" value="Unassembled WGS sequence"/>
</dbReference>
<keyword evidence="4" id="KW-1185">Reference proteome</keyword>
<keyword evidence="1" id="KW-1133">Transmembrane helix</keyword>
<feature type="transmembrane region" description="Helical" evidence="1">
    <location>
        <begin position="172"/>
        <end position="192"/>
    </location>
</feature>
<evidence type="ECO:0000313" key="3">
    <source>
        <dbReference type="EMBL" id="CAA0099870.1"/>
    </source>
</evidence>
<gene>
    <name evidence="3" type="ORF">STARVERO_02524</name>
</gene>
<feature type="transmembrane region" description="Helical" evidence="1">
    <location>
        <begin position="101"/>
        <end position="119"/>
    </location>
</feature>